<dbReference type="GO" id="GO:0006814">
    <property type="term" value="P:sodium ion transport"/>
    <property type="evidence" value="ECO:0007669"/>
    <property type="project" value="UniProtKB-KW"/>
</dbReference>
<feature type="transmembrane region" description="Helical" evidence="10">
    <location>
        <begin position="72"/>
        <end position="92"/>
    </location>
</feature>
<evidence type="ECO:0000256" key="2">
    <source>
        <dbReference type="ARBA" id="ARBA00022448"/>
    </source>
</evidence>
<feature type="transmembrane region" description="Helical" evidence="10">
    <location>
        <begin position="334"/>
        <end position="354"/>
    </location>
</feature>
<dbReference type="Gene3D" id="1.20.1530.20">
    <property type="match status" value="1"/>
</dbReference>
<keyword evidence="13" id="KW-1185">Reference proteome</keyword>
<protein>
    <submittedName>
        <fullName evidence="12">KefB2 protein</fullName>
    </submittedName>
</protein>
<dbReference type="OrthoDB" id="12029at2157"/>
<keyword evidence="4 10" id="KW-0812">Transmembrane</keyword>
<dbReference type="PANTHER" id="PTHR43562:SF3">
    <property type="entry name" value="SODIUM ION_PROTON EXCHANGER (EUROFUNG)"/>
    <property type="match status" value="1"/>
</dbReference>
<dbReference type="InterPro" id="IPR038770">
    <property type="entry name" value="Na+/solute_symporter_sf"/>
</dbReference>
<evidence type="ECO:0000256" key="4">
    <source>
        <dbReference type="ARBA" id="ARBA00022692"/>
    </source>
</evidence>
<keyword evidence="7" id="KW-0406">Ion transport</keyword>
<dbReference type="GO" id="GO:0015297">
    <property type="term" value="F:antiporter activity"/>
    <property type="evidence" value="ECO:0007669"/>
    <property type="project" value="UniProtKB-KW"/>
</dbReference>
<feature type="domain" description="Cation/H+ exchanger transmembrane" evidence="11">
    <location>
        <begin position="259"/>
        <end position="415"/>
    </location>
</feature>
<evidence type="ECO:0000256" key="8">
    <source>
        <dbReference type="ARBA" id="ARBA00023136"/>
    </source>
</evidence>
<keyword evidence="5 10" id="KW-1133">Transmembrane helix</keyword>
<feature type="transmembrane region" description="Helical" evidence="10">
    <location>
        <begin position="397"/>
        <end position="417"/>
    </location>
</feature>
<dbReference type="GO" id="GO:0016020">
    <property type="term" value="C:membrane"/>
    <property type="evidence" value="ECO:0007669"/>
    <property type="project" value="UniProtKB-SubCell"/>
</dbReference>
<feature type="transmembrane region" description="Helical" evidence="10">
    <location>
        <begin position="165"/>
        <end position="185"/>
    </location>
</feature>
<keyword evidence="8 10" id="KW-0472">Membrane</keyword>
<evidence type="ECO:0000256" key="10">
    <source>
        <dbReference type="SAM" id="Phobius"/>
    </source>
</evidence>
<keyword evidence="2" id="KW-0813">Transport</keyword>
<feature type="transmembrane region" description="Helical" evidence="10">
    <location>
        <begin position="6"/>
        <end position="25"/>
    </location>
</feature>
<evidence type="ECO:0000256" key="3">
    <source>
        <dbReference type="ARBA" id="ARBA00022449"/>
    </source>
</evidence>
<keyword evidence="9" id="KW-0739">Sodium transport</keyword>
<dbReference type="HOGENOM" id="CLU_005126_7_1_2"/>
<keyword evidence="3" id="KW-0050">Antiport</keyword>
<feature type="transmembrane region" description="Helical" evidence="10">
    <location>
        <begin position="197"/>
        <end position="218"/>
    </location>
</feature>
<feature type="transmembrane region" description="Helical" evidence="10">
    <location>
        <begin position="37"/>
        <end position="60"/>
    </location>
</feature>
<evidence type="ECO:0000256" key="5">
    <source>
        <dbReference type="ARBA" id="ARBA00022989"/>
    </source>
</evidence>
<gene>
    <name evidence="12" type="primary">kefB2</name>
    <name evidence="12" type="ORF">Mpt1_c04220</name>
</gene>
<dbReference type="GeneID" id="24818092"/>
<dbReference type="GO" id="GO:1902600">
    <property type="term" value="P:proton transmembrane transport"/>
    <property type="evidence" value="ECO:0007669"/>
    <property type="project" value="InterPro"/>
</dbReference>
<reference evidence="12 13" key="1">
    <citation type="journal article" date="2014" name="Appl. Environ. Microbiol.">
        <title>Comparative Genome Analysis of 'Candidatus Methanoplasma termitum' Indicates a New Mode of Energy Metabolism in the Seventh Order of Methanogens.</title>
        <authorList>
            <person name="Lang K."/>
            <person name="Schuldes J."/>
            <person name="Klingl A."/>
            <person name="Poehlein A."/>
            <person name="Daniel R."/>
            <person name="Brune A."/>
        </authorList>
    </citation>
    <scope>NUCLEOTIDE SEQUENCE [LARGE SCALE GENOMIC DNA]</scope>
    <source>
        <strain evidence="13">Mpt1</strain>
    </source>
</reference>
<proteinExistence type="predicted"/>
<feature type="transmembrane region" description="Helical" evidence="10">
    <location>
        <begin position="260"/>
        <end position="293"/>
    </location>
</feature>
<evidence type="ECO:0000313" key="12">
    <source>
        <dbReference type="EMBL" id="AIZ56316.1"/>
    </source>
</evidence>
<evidence type="ECO:0000313" key="13">
    <source>
        <dbReference type="Proteomes" id="UP000030787"/>
    </source>
</evidence>
<dbReference type="PANTHER" id="PTHR43562">
    <property type="entry name" value="NAPA-TYPE SODIUM/HYDROGEN ANTIPORTER"/>
    <property type="match status" value="1"/>
</dbReference>
<comment type="subcellular location">
    <subcellularLocation>
        <location evidence="1">Membrane</location>
        <topology evidence="1">Multi-pass membrane protein</topology>
    </subcellularLocation>
</comment>
<organism evidence="12 13">
    <name type="scientific">Candidatus Methanoplasma termitum</name>
    <dbReference type="NCBI Taxonomy" id="1577791"/>
    <lineage>
        <taxon>Archaea</taxon>
        <taxon>Methanobacteriati</taxon>
        <taxon>Thermoplasmatota</taxon>
        <taxon>Thermoplasmata</taxon>
        <taxon>Methanomassiliicoccales</taxon>
        <taxon>Methanomassiliicoccaceae</taxon>
        <taxon>Candidatus Methanoplasma</taxon>
    </lineage>
</organism>
<evidence type="ECO:0000256" key="7">
    <source>
        <dbReference type="ARBA" id="ARBA00023065"/>
    </source>
</evidence>
<feature type="transmembrane region" description="Helical" evidence="10">
    <location>
        <begin position="104"/>
        <end position="124"/>
    </location>
</feature>
<feature type="domain" description="Cation/H+ exchanger transmembrane" evidence="11">
    <location>
        <begin position="14"/>
        <end position="229"/>
    </location>
</feature>
<keyword evidence="6" id="KW-0915">Sodium</keyword>
<dbReference type="RefSeq" id="WP_048111643.1">
    <property type="nucleotide sequence ID" value="NZ_CP010070.1"/>
</dbReference>
<dbReference type="Pfam" id="PF00999">
    <property type="entry name" value="Na_H_Exchanger"/>
    <property type="match status" value="2"/>
</dbReference>
<evidence type="ECO:0000256" key="6">
    <source>
        <dbReference type="ARBA" id="ARBA00023053"/>
    </source>
</evidence>
<name>A0A0A7LFN9_9ARCH</name>
<dbReference type="EMBL" id="CP010070">
    <property type="protein sequence ID" value="AIZ56316.1"/>
    <property type="molecule type" value="Genomic_DNA"/>
</dbReference>
<dbReference type="Proteomes" id="UP000030787">
    <property type="component" value="Chromosome"/>
</dbReference>
<sequence length="442" mass="48114">MEDIPAIILQIFVLLLLSKILGSLFERVKLPKLIGEILAGAVFINMIIFVPEFSTLMKFSIEGFNSDTTENFFHIMGELGIVFLLFAVGLETKFSDMMKVGKTASYIAVFGIAIPFVGGMLFILKDSIDFNAALLIGAALFGTSTAVGVECLRNMEAMNTHEAKLIVSATIIDDILCLALLGVIIGAIKPNANTTTIIINAAIVAAFVIFMFVFISRVKRVSSRRRKRHQRSAVRERVDDSNSPACACEEPGPMGELSSVGLAIMVCFGLSAVAVNIGLAAIIGAFFAGMIFAEFKLTIPCEHNFNIITYFMLPFFFIWVGMELQMDRIDPGILPLFSLIMAVAIATKYVAGYIGSKMGKLPNDSAHLIGVSFIPRGEVGIIVATIGLSTAVFTYDMFTSIILMALVTSILAPPLMTHAYKRMEKNRTVAIEKLLTDEEANQ</sequence>
<evidence type="ECO:0000259" key="11">
    <source>
        <dbReference type="Pfam" id="PF00999"/>
    </source>
</evidence>
<dbReference type="STRING" id="1577791.Mpt1_c04220"/>
<evidence type="ECO:0000256" key="1">
    <source>
        <dbReference type="ARBA" id="ARBA00004141"/>
    </source>
</evidence>
<accession>A0A0A7LFN9</accession>
<feature type="transmembrane region" description="Helical" evidence="10">
    <location>
        <begin position="130"/>
        <end position="153"/>
    </location>
</feature>
<dbReference type="KEGG" id="mear:Mpt1_c04220"/>
<evidence type="ECO:0000256" key="9">
    <source>
        <dbReference type="ARBA" id="ARBA00023201"/>
    </source>
</evidence>
<feature type="transmembrane region" description="Helical" evidence="10">
    <location>
        <begin position="305"/>
        <end position="322"/>
    </location>
</feature>
<dbReference type="AlphaFoldDB" id="A0A0A7LFN9"/>
<dbReference type="InterPro" id="IPR006153">
    <property type="entry name" value="Cation/H_exchanger_TM"/>
</dbReference>